<gene>
    <name evidence="3" type="ORF">GGD71_004393</name>
</gene>
<feature type="domain" description="TadE-like" evidence="2">
    <location>
        <begin position="2"/>
        <end position="42"/>
    </location>
</feature>
<keyword evidence="1" id="KW-1133">Transmembrane helix</keyword>
<organism evidence="3 4">
    <name type="scientific">Variovorax guangxiensis</name>
    <dbReference type="NCBI Taxonomy" id="1775474"/>
    <lineage>
        <taxon>Bacteria</taxon>
        <taxon>Pseudomonadati</taxon>
        <taxon>Pseudomonadota</taxon>
        <taxon>Betaproteobacteria</taxon>
        <taxon>Burkholderiales</taxon>
        <taxon>Comamonadaceae</taxon>
        <taxon>Variovorax</taxon>
    </lineage>
</organism>
<keyword evidence="1" id="KW-0812">Transmembrane</keyword>
<sequence length="147" mass="15565">MAAIEFALIFLVLFLVVYGLATFGAVLYTQQAVSRSAEDGARAVALLNSVPVANDSRIQNVVYDSLAGSLVVPTASNADLSTRRSWVAGQVAVAVTPIGTNPNASIVVTVTYPYSSNRLLPSLPLLDTSRWMPDQLKSRATAALQPT</sequence>
<evidence type="ECO:0000256" key="1">
    <source>
        <dbReference type="SAM" id="Phobius"/>
    </source>
</evidence>
<dbReference type="Pfam" id="PF07811">
    <property type="entry name" value="TadE"/>
    <property type="match status" value="1"/>
</dbReference>
<evidence type="ECO:0000313" key="4">
    <source>
        <dbReference type="Proteomes" id="UP000524450"/>
    </source>
</evidence>
<evidence type="ECO:0000313" key="3">
    <source>
        <dbReference type="EMBL" id="MBB4223607.1"/>
    </source>
</evidence>
<dbReference type="AlphaFoldDB" id="A0A840FWW5"/>
<evidence type="ECO:0000259" key="2">
    <source>
        <dbReference type="Pfam" id="PF07811"/>
    </source>
</evidence>
<protein>
    <submittedName>
        <fullName evidence="3">Flp pilus assembly protein TadG</fullName>
    </submittedName>
</protein>
<dbReference type="EMBL" id="JACIFZ010000005">
    <property type="protein sequence ID" value="MBB4223607.1"/>
    <property type="molecule type" value="Genomic_DNA"/>
</dbReference>
<proteinExistence type="predicted"/>
<dbReference type="Proteomes" id="UP000524450">
    <property type="component" value="Unassembled WGS sequence"/>
</dbReference>
<comment type="caution">
    <text evidence="3">The sequence shown here is derived from an EMBL/GenBank/DDBJ whole genome shotgun (WGS) entry which is preliminary data.</text>
</comment>
<name>A0A840FWW5_9BURK</name>
<dbReference type="RefSeq" id="WP_184640776.1">
    <property type="nucleotide sequence ID" value="NZ_JACIFZ010000005.1"/>
</dbReference>
<feature type="transmembrane region" description="Helical" evidence="1">
    <location>
        <begin position="6"/>
        <end position="28"/>
    </location>
</feature>
<dbReference type="InterPro" id="IPR012495">
    <property type="entry name" value="TadE-like_dom"/>
</dbReference>
<reference evidence="3 4" key="1">
    <citation type="submission" date="2020-08" db="EMBL/GenBank/DDBJ databases">
        <title>Genomic Encyclopedia of Type Strains, Phase IV (KMG-V): Genome sequencing to study the core and pangenomes of soil and plant-associated prokaryotes.</title>
        <authorList>
            <person name="Whitman W."/>
        </authorList>
    </citation>
    <scope>NUCLEOTIDE SEQUENCE [LARGE SCALE GENOMIC DNA]</scope>
    <source>
        <strain evidence="3 4">34/80</strain>
    </source>
</reference>
<keyword evidence="1" id="KW-0472">Membrane</keyword>
<accession>A0A840FWW5</accession>